<protein>
    <recommendedName>
        <fullName evidence="3">ER membrane protein complex subunit 1</fullName>
    </recommendedName>
</protein>
<name>A0ABN9RUG5_9DINO</name>
<evidence type="ECO:0000313" key="2">
    <source>
        <dbReference type="Proteomes" id="UP001189429"/>
    </source>
</evidence>
<dbReference type="EMBL" id="CAUYUJ010007925">
    <property type="protein sequence ID" value="CAK0822363.1"/>
    <property type="molecule type" value="Genomic_DNA"/>
</dbReference>
<proteinExistence type="predicted"/>
<reference evidence="1" key="1">
    <citation type="submission" date="2023-10" db="EMBL/GenBank/DDBJ databases">
        <authorList>
            <person name="Chen Y."/>
            <person name="Shah S."/>
            <person name="Dougan E. K."/>
            <person name="Thang M."/>
            <person name="Chan C."/>
        </authorList>
    </citation>
    <scope>NUCLEOTIDE SEQUENCE [LARGE SCALE GENOMIC DNA]</scope>
</reference>
<evidence type="ECO:0000313" key="1">
    <source>
        <dbReference type="EMBL" id="CAK0822363.1"/>
    </source>
</evidence>
<evidence type="ECO:0008006" key="3">
    <source>
        <dbReference type="Google" id="ProtNLM"/>
    </source>
</evidence>
<keyword evidence="2" id="KW-1185">Reference proteome</keyword>
<dbReference type="Proteomes" id="UP001189429">
    <property type="component" value="Unassembled WGS sequence"/>
</dbReference>
<accession>A0ABN9RUG5</accession>
<comment type="caution">
    <text evidence="1">The sequence shown here is derived from an EMBL/GenBank/DDBJ whole genome shotgun (WGS) entry which is preliminary data.</text>
</comment>
<gene>
    <name evidence="1" type="ORF">PCOR1329_LOCUS23415</name>
</gene>
<sequence length="156" mass="16734">MPDLILVLVFISKPPASFVTHTFAKTGHSQLAVVDAFDGTPKHALFITEEGLPHRGSRREELNNDTVVAIRDGRYRVEIGGADGFPVASQRLDISGLESQVVLVRTGADAAVLSPIHEALLVFPQSCSSVPSGSEPVKHLHVFYVALIIGVCALVR</sequence>
<organism evidence="1 2">
    <name type="scientific">Prorocentrum cordatum</name>
    <dbReference type="NCBI Taxonomy" id="2364126"/>
    <lineage>
        <taxon>Eukaryota</taxon>
        <taxon>Sar</taxon>
        <taxon>Alveolata</taxon>
        <taxon>Dinophyceae</taxon>
        <taxon>Prorocentrales</taxon>
        <taxon>Prorocentraceae</taxon>
        <taxon>Prorocentrum</taxon>
    </lineage>
</organism>